<dbReference type="Proteomes" id="UP000253104">
    <property type="component" value="Chromosome mHSR5_A"/>
</dbReference>
<organism evidence="2 3">
    <name type="scientific">Burkholderia pyrrocinia</name>
    <name type="common">Pseudomonas pyrrocinia</name>
    <dbReference type="NCBI Taxonomy" id="60550"/>
    <lineage>
        <taxon>Bacteria</taxon>
        <taxon>Pseudomonadati</taxon>
        <taxon>Pseudomonadota</taxon>
        <taxon>Betaproteobacteria</taxon>
        <taxon>Burkholderiales</taxon>
        <taxon>Burkholderiaceae</taxon>
        <taxon>Burkholderia</taxon>
        <taxon>Burkholderia cepacia complex</taxon>
    </lineage>
</organism>
<feature type="compositionally biased region" description="Basic and acidic residues" evidence="1">
    <location>
        <begin position="288"/>
        <end position="309"/>
    </location>
</feature>
<evidence type="ECO:0000313" key="3">
    <source>
        <dbReference type="Proteomes" id="UP000253104"/>
    </source>
</evidence>
<evidence type="ECO:0000256" key="1">
    <source>
        <dbReference type="SAM" id="MobiDB-lite"/>
    </source>
</evidence>
<evidence type="ECO:0008006" key="4">
    <source>
        <dbReference type="Google" id="ProtNLM"/>
    </source>
</evidence>
<reference evidence="2 3" key="1">
    <citation type="journal article" date="2018" name="ISME J.">
        <title>Involvement of Burkholderiaceae and sulfurous volatiles in disease-suppressive soils.</title>
        <authorList>
            <person name="Carrion V.J."/>
            <person name="Cordovez V."/>
            <person name="Tyc O."/>
            <person name="Etalo D.W."/>
            <person name="de Bruijn I."/>
            <person name="de Jager V.C."/>
            <person name="Medema M.H."/>
            <person name="Eberl L."/>
            <person name="Raaijmakers J.M."/>
        </authorList>
    </citation>
    <scope>NUCLEOTIDE SEQUENCE [LARGE SCALE GENOMIC DNA]</scope>
    <source>
        <strain evidence="3">mHSR5</strain>
    </source>
</reference>
<feature type="region of interest" description="Disordered" evidence="1">
    <location>
        <begin position="288"/>
        <end position="325"/>
    </location>
</feature>
<dbReference type="AlphaFoldDB" id="A0A2Z5MXG3"/>
<evidence type="ECO:0000313" key="2">
    <source>
        <dbReference type="EMBL" id="AXF21378.1"/>
    </source>
</evidence>
<sequence>MAVSEPWSTAELDPKKIQLDLRNPRIEIEPNAKPAEIRAKLLKFEDVLDLARGIIRNEGLFHGERIITVVEGGKHIVLEGNRRVAACQMLLDPSLIPEEFVGRFPAAPPAVKATLRKLSADVAPNREAADPVLTKRHTERSAKPWSPVAKMRRAVRMLEHAPIDKVAEALGTTPGAIRKLVKPYRLLKYALDLDTWTDDERAVLENEKLVTNPYTRFFTLADTQRILQLSFDADQNPVSALPPKVFKEQMIAIARDFLLPDPEKGKPRCDTRTEPMKYFERFLESPEGKKHIKPAEPRQQPKGDGKDPKAPGQPAGGPNAGAPRPKTQKISIFFEKLECHVTEDNLIALTREIRGINHKTTPISASLVLRALFECALGYQIRKAKKWGELMKLEKQPGRDPALASMINFCSNFNNGVFSENKICRVLSAGTTKQAKDYLDSMTHLKYQQADAPTLETIANNIRGVIQYILEGN</sequence>
<dbReference type="OrthoDB" id="4828114at2"/>
<gene>
    <name evidence="2" type="ORF">CUJ89_13390</name>
</gene>
<accession>A0A2Z5MXG3</accession>
<protein>
    <recommendedName>
        <fullName evidence="4">ParB/Sulfiredoxin domain-containing protein</fullName>
    </recommendedName>
</protein>
<name>A0A2Z5MXG3_BURPY</name>
<dbReference type="EMBL" id="CP024902">
    <property type="protein sequence ID" value="AXF21378.1"/>
    <property type="molecule type" value="Genomic_DNA"/>
</dbReference>
<proteinExistence type="predicted"/>
<dbReference type="RefSeq" id="WP_114177737.1">
    <property type="nucleotide sequence ID" value="NZ_CP024902.1"/>
</dbReference>